<dbReference type="KEGG" id="kbt:BCUE_0250"/>
<dbReference type="EMBL" id="CP003807">
    <property type="protein sequence ID" value="AGF49492.1"/>
    <property type="molecule type" value="Genomic_DNA"/>
</dbReference>
<dbReference type="GO" id="GO:0005829">
    <property type="term" value="C:cytosol"/>
    <property type="evidence" value="ECO:0007669"/>
    <property type="project" value="TreeGrafter"/>
</dbReference>
<evidence type="ECO:0000313" key="13">
    <source>
        <dbReference type="Proteomes" id="UP000011563"/>
    </source>
</evidence>
<dbReference type="SUPFAM" id="SSF47648">
    <property type="entry name" value="Nucleoside phosphorylase/phosphoribosyltransferase N-terminal domain"/>
    <property type="match status" value="1"/>
</dbReference>
<dbReference type="Proteomes" id="UP000011563">
    <property type="component" value="Chromosome"/>
</dbReference>
<evidence type="ECO:0000256" key="1">
    <source>
        <dbReference type="ARBA" id="ARBA00004907"/>
    </source>
</evidence>
<feature type="binding site" evidence="9">
    <location>
        <position position="230"/>
    </location>
    <ligand>
        <name>Mg(2+)</name>
        <dbReference type="ChEBI" id="CHEBI:18420"/>
        <label>1</label>
    </ligand>
</feature>
<name>M1LVB3_9PROT</name>
<feature type="domain" description="Glycosyl transferase family 3" evidence="10">
    <location>
        <begin position="77"/>
        <end position="327"/>
    </location>
</feature>
<evidence type="ECO:0000259" key="10">
    <source>
        <dbReference type="Pfam" id="PF00591"/>
    </source>
</evidence>
<keyword evidence="6 9" id="KW-0057">Aromatic amino acid biosynthesis</keyword>
<dbReference type="GO" id="GO:0004048">
    <property type="term" value="F:anthranilate phosphoribosyltransferase activity"/>
    <property type="evidence" value="ECO:0007669"/>
    <property type="project" value="UniProtKB-UniRule"/>
</dbReference>
<comment type="function">
    <text evidence="9">Catalyzes the transfer of the phosphoribosyl group of 5-phosphorylribose-1-pyrophosphate (PRPP) to anthranilate to yield N-(5'-phosphoribosyl)-anthranilate (PRA).</text>
</comment>
<feature type="binding site" evidence="9">
    <location>
        <begin position="94"/>
        <end position="97"/>
    </location>
    <ligand>
        <name>5-phospho-alpha-D-ribose 1-diphosphate</name>
        <dbReference type="ChEBI" id="CHEBI:58017"/>
    </ligand>
</feature>
<gene>
    <name evidence="9" type="primary">trpD</name>
    <name evidence="12" type="ORF">BCUE_0250</name>
</gene>
<comment type="pathway">
    <text evidence="1 9">Amino-acid biosynthesis; L-tryptophan biosynthesis; L-tryptophan from chorismate: step 2/5.</text>
</comment>
<keyword evidence="2 9" id="KW-0028">Amino-acid biosynthesis</keyword>
<comment type="similarity">
    <text evidence="8">In the C-terminal section; belongs to the anthranilate phosphoribosyltransferase family.</text>
</comment>
<evidence type="ECO:0000256" key="3">
    <source>
        <dbReference type="ARBA" id="ARBA00022676"/>
    </source>
</evidence>
<comment type="caution">
    <text evidence="9">Lacks conserved residue(s) required for the propagation of feature annotation.</text>
</comment>
<dbReference type="HOGENOM" id="CLU_034315_2_1_4"/>
<feature type="binding site" evidence="9">
    <location>
        <position position="96"/>
    </location>
    <ligand>
        <name>Mg(2+)</name>
        <dbReference type="ChEBI" id="CHEBI:18420"/>
        <label>1</label>
    </ligand>
</feature>
<comment type="subunit">
    <text evidence="9">Homodimer.</text>
</comment>
<dbReference type="HAMAP" id="MF_00211">
    <property type="entry name" value="TrpD"/>
    <property type="match status" value="1"/>
</dbReference>
<evidence type="ECO:0000256" key="7">
    <source>
        <dbReference type="ARBA" id="ARBA00052328"/>
    </source>
</evidence>
<feature type="binding site" evidence="9">
    <location>
        <begin position="112"/>
        <end position="120"/>
    </location>
    <ligand>
        <name>5-phospho-alpha-D-ribose 1-diphosphate</name>
        <dbReference type="ChEBI" id="CHEBI:58017"/>
    </ligand>
</feature>
<keyword evidence="9" id="KW-0460">Magnesium</keyword>
<feature type="binding site" evidence="9">
    <location>
        <position position="124"/>
    </location>
    <ligand>
        <name>5-phospho-alpha-D-ribose 1-diphosphate</name>
        <dbReference type="ChEBI" id="CHEBI:58017"/>
    </ligand>
</feature>
<feature type="binding site" evidence="9">
    <location>
        <position position="84"/>
    </location>
    <ligand>
        <name>anthranilate</name>
        <dbReference type="ChEBI" id="CHEBI:16567"/>
        <label>1</label>
    </ligand>
</feature>
<evidence type="ECO:0000256" key="2">
    <source>
        <dbReference type="ARBA" id="ARBA00022605"/>
    </source>
</evidence>
<dbReference type="Gene3D" id="1.20.970.10">
    <property type="entry name" value="Transferase, Pyrimidine Nucleoside Phosphorylase, Chain C"/>
    <property type="match status" value="1"/>
</dbReference>
<evidence type="ECO:0000256" key="8">
    <source>
        <dbReference type="ARBA" id="ARBA00061188"/>
    </source>
</evidence>
<dbReference type="PATRIC" id="fig|1208922.3.peg.39"/>
<dbReference type="UniPathway" id="UPA00035">
    <property type="reaction ID" value="UER00041"/>
</dbReference>
<keyword evidence="9" id="KW-0479">Metal-binding</keyword>
<dbReference type="RefSeq" id="WP_015389944.1">
    <property type="nucleotide sequence ID" value="NC_020285.1"/>
</dbReference>
<feature type="binding site" evidence="9">
    <location>
        <position position="229"/>
    </location>
    <ligand>
        <name>Mg(2+)</name>
        <dbReference type="ChEBI" id="CHEBI:18420"/>
        <label>2</label>
    </ligand>
</feature>
<feature type="binding site" evidence="9">
    <location>
        <position position="115"/>
    </location>
    <ligand>
        <name>anthranilate</name>
        <dbReference type="ChEBI" id="CHEBI:16567"/>
        <label>1</label>
    </ligand>
</feature>
<dbReference type="GO" id="GO:0000162">
    <property type="term" value="P:L-tryptophan biosynthetic process"/>
    <property type="evidence" value="ECO:0007669"/>
    <property type="project" value="UniProtKB-UniRule"/>
</dbReference>
<dbReference type="SUPFAM" id="SSF52418">
    <property type="entry name" value="Nucleoside phosphorylase/phosphoribosyltransferase catalytic domain"/>
    <property type="match status" value="1"/>
</dbReference>
<dbReference type="PANTHER" id="PTHR43285">
    <property type="entry name" value="ANTHRANILATE PHOSPHORIBOSYLTRANSFERASE"/>
    <property type="match status" value="1"/>
</dbReference>
<feature type="binding site" evidence="9">
    <location>
        <begin position="87"/>
        <end position="88"/>
    </location>
    <ligand>
        <name>5-phospho-alpha-D-ribose 1-diphosphate</name>
        <dbReference type="ChEBI" id="CHEBI:58017"/>
    </ligand>
</feature>
<reference evidence="12 13" key="1">
    <citation type="journal article" date="2013" name="Genome Biol. Evol.">
        <title>Genome evolution and phylogenomic analysis of candidatus kinetoplastibacterium, the betaproteobacterial endosymbionts of strigomonas and angomonas.</title>
        <authorList>
            <person name="Alves J.M."/>
            <person name="Serrano M.G."/>
            <person name="Maia da Silva F."/>
            <person name="Voegtly L.J."/>
            <person name="Matveyev A.V."/>
            <person name="Teixeira M.M."/>
            <person name="Camargo E.P."/>
            <person name="Buck G.A."/>
        </authorList>
    </citation>
    <scope>NUCLEOTIDE SEQUENCE [LARGE SCALE GENOMIC DNA]</scope>
    <source>
        <strain evidence="12 13">TCC012E</strain>
    </source>
</reference>
<feature type="binding site" evidence="9">
    <location>
        <position position="230"/>
    </location>
    <ligand>
        <name>Mg(2+)</name>
        <dbReference type="ChEBI" id="CHEBI:18420"/>
        <label>2</label>
    </ligand>
</feature>
<keyword evidence="13" id="KW-1185">Reference proteome</keyword>
<dbReference type="InterPro" id="IPR017459">
    <property type="entry name" value="Glycosyl_Trfase_fam3_N_dom"/>
</dbReference>
<dbReference type="PANTHER" id="PTHR43285:SF2">
    <property type="entry name" value="ANTHRANILATE PHOSPHORIBOSYLTRANSFERASE"/>
    <property type="match status" value="1"/>
</dbReference>
<proteinExistence type="inferred from homology"/>
<evidence type="ECO:0000256" key="9">
    <source>
        <dbReference type="HAMAP-Rule" id="MF_00211"/>
    </source>
</evidence>
<evidence type="ECO:0000256" key="4">
    <source>
        <dbReference type="ARBA" id="ARBA00022679"/>
    </source>
</evidence>
<sequence length="343" mass="37330">MSITATEVLTRCIEHREIFHDEMFSLMSMMINGELSPQISSAILIGLRVKKETIDEITASALALREFSKQVPIKNRENLLDMCGTGGDGSQTFNISTAAMFVAAAAGVRVAKHGNRGASSSSGSADVLEELGVNIELEPMHIIECIENTKIGFMFAPLHQKAMSNIAMVRKEIGVRTIFNILGPLTNPACAANQLMGVFHSDLVGIQVRVLKKLKSNHVLTIYGKEGMDEAALGSATMVGELKNGMITEYEIHPEDYNIPMISNRSIRVSNRSESAQLILDSLNNLDGPARDIVALNAGLAIYAGNKANSIKQGVSLAFEIIKNGSARDKLEEFRAYTRKFSK</sequence>
<evidence type="ECO:0000256" key="6">
    <source>
        <dbReference type="ARBA" id="ARBA00023141"/>
    </source>
</evidence>
<dbReference type="InterPro" id="IPR000312">
    <property type="entry name" value="Glycosyl_Trfase_fam3"/>
</dbReference>
<dbReference type="EC" id="2.4.2.18" evidence="9"/>
<dbReference type="InterPro" id="IPR036320">
    <property type="entry name" value="Glycosyl_Trfase_fam3_N_dom_sf"/>
</dbReference>
<dbReference type="Gene3D" id="3.40.1030.10">
    <property type="entry name" value="Nucleoside phosphorylase/phosphoribosyltransferase catalytic domain"/>
    <property type="match status" value="1"/>
</dbReference>
<evidence type="ECO:0000259" key="11">
    <source>
        <dbReference type="Pfam" id="PF02885"/>
    </source>
</evidence>
<comment type="catalytic activity">
    <reaction evidence="7 9">
        <text>N-(5-phospho-beta-D-ribosyl)anthranilate + diphosphate = 5-phospho-alpha-D-ribose 1-diphosphate + anthranilate</text>
        <dbReference type="Rhea" id="RHEA:11768"/>
        <dbReference type="ChEBI" id="CHEBI:16567"/>
        <dbReference type="ChEBI" id="CHEBI:18277"/>
        <dbReference type="ChEBI" id="CHEBI:33019"/>
        <dbReference type="ChEBI" id="CHEBI:58017"/>
        <dbReference type="EC" id="2.4.2.18"/>
    </reaction>
</comment>
<dbReference type="Pfam" id="PF02885">
    <property type="entry name" value="Glycos_trans_3N"/>
    <property type="match status" value="1"/>
</dbReference>
<dbReference type="FunFam" id="3.40.1030.10:FF:000002">
    <property type="entry name" value="Anthranilate phosphoribosyltransferase"/>
    <property type="match status" value="1"/>
</dbReference>
<evidence type="ECO:0000256" key="5">
    <source>
        <dbReference type="ARBA" id="ARBA00022822"/>
    </source>
</evidence>
<protein>
    <recommendedName>
        <fullName evidence="9">Anthranilate phosphoribosyltransferase</fullName>
        <ecNumber evidence="9">2.4.2.18</ecNumber>
    </recommendedName>
</protein>
<evidence type="ECO:0000313" key="12">
    <source>
        <dbReference type="EMBL" id="AGF49492.1"/>
    </source>
</evidence>
<feature type="binding site" evidence="9">
    <location>
        <position position="92"/>
    </location>
    <ligand>
        <name>5-phospho-alpha-D-ribose 1-diphosphate</name>
        <dbReference type="ChEBI" id="CHEBI:58017"/>
    </ligand>
</feature>
<accession>M1LVB3</accession>
<feature type="binding site" evidence="9">
    <location>
        <position position="170"/>
    </location>
    <ligand>
        <name>anthranilate</name>
        <dbReference type="ChEBI" id="CHEBI:16567"/>
        <label>2</label>
    </ligand>
</feature>
<feature type="binding site" evidence="9">
    <location>
        <position position="84"/>
    </location>
    <ligand>
        <name>5-phospho-alpha-D-ribose 1-diphosphate</name>
        <dbReference type="ChEBI" id="CHEBI:58017"/>
    </ligand>
</feature>
<organism evidence="12 13">
    <name type="scientific">Candidatus Kinetoplastidibacterium blastocrithidiae TCC012E</name>
    <dbReference type="NCBI Taxonomy" id="1208922"/>
    <lineage>
        <taxon>Bacteria</taxon>
        <taxon>Pseudomonadati</taxon>
        <taxon>Pseudomonadota</taxon>
        <taxon>Betaproteobacteria</taxon>
        <taxon>Candidatus Kinetoplastidibacterium</taxon>
    </lineage>
</organism>
<dbReference type="InterPro" id="IPR005940">
    <property type="entry name" value="Anthranilate_Pribosyl_Tfrase"/>
</dbReference>
<comment type="similarity">
    <text evidence="9">Belongs to the anthranilate phosphoribosyltransferase family.</text>
</comment>
<keyword evidence="4 9" id="KW-0808">Transferase</keyword>
<dbReference type="InterPro" id="IPR035902">
    <property type="entry name" value="Nuc_phospho_transferase"/>
</dbReference>
<dbReference type="Pfam" id="PF00591">
    <property type="entry name" value="Glycos_transf_3"/>
    <property type="match status" value="1"/>
</dbReference>
<dbReference type="AlphaFoldDB" id="M1LVB3"/>
<dbReference type="NCBIfam" id="TIGR01245">
    <property type="entry name" value="trpD"/>
    <property type="match status" value="1"/>
</dbReference>
<feature type="domain" description="Glycosyl transferase family 3 N-terminal" evidence="11">
    <location>
        <begin position="7"/>
        <end position="67"/>
    </location>
</feature>
<comment type="cofactor">
    <cofactor evidence="9">
        <name>Mg(2+)</name>
        <dbReference type="ChEBI" id="CHEBI:18420"/>
    </cofactor>
    <text evidence="9">Binds 2 magnesium ions per monomer.</text>
</comment>
<dbReference type="GO" id="GO:0000287">
    <property type="term" value="F:magnesium ion binding"/>
    <property type="evidence" value="ECO:0007669"/>
    <property type="project" value="UniProtKB-UniRule"/>
</dbReference>
<keyword evidence="3 9" id="KW-0328">Glycosyltransferase</keyword>
<keyword evidence="5 9" id="KW-0822">Tryptophan biosynthesis</keyword>